<evidence type="ECO:0000313" key="6">
    <source>
        <dbReference type="Proteomes" id="UP000298246"/>
    </source>
</evidence>
<feature type="transmembrane region" description="Helical" evidence="3">
    <location>
        <begin position="12"/>
        <end position="32"/>
    </location>
</feature>
<feature type="compositionally biased region" description="Polar residues" evidence="2">
    <location>
        <begin position="275"/>
        <end position="323"/>
    </location>
</feature>
<feature type="domain" description="SAF" evidence="4">
    <location>
        <begin position="64"/>
        <end position="126"/>
    </location>
</feature>
<dbReference type="OrthoDB" id="2840666at2"/>
<keyword evidence="1" id="KW-0175">Coiled coil</keyword>
<gene>
    <name evidence="5" type="ORF">B5M42_09760</name>
</gene>
<evidence type="ECO:0000256" key="2">
    <source>
        <dbReference type="SAM" id="MobiDB-lite"/>
    </source>
</evidence>
<keyword evidence="3" id="KW-0812">Transmembrane</keyword>
<comment type="caution">
    <text evidence="5">The sequence shown here is derived from an EMBL/GenBank/DDBJ whole genome shotgun (WGS) entry which is preliminary data.</text>
</comment>
<proteinExistence type="predicted"/>
<reference evidence="5 6" key="1">
    <citation type="submission" date="2017-03" db="EMBL/GenBank/DDBJ databases">
        <title>Isolation of Levoglucosan Utilizing Bacteria.</title>
        <authorList>
            <person name="Arya A.S."/>
        </authorList>
    </citation>
    <scope>NUCLEOTIDE SEQUENCE [LARGE SCALE GENOMIC DNA]</scope>
    <source>
        <strain evidence="5 6">MEC069</strain>
    </source>
</reference>
<dbReference type="Pfam" id="PF08666">
    <property type="entry name" value="SAF"/>
    <property type="match status" value="1"/>
</dbReference>
<dbReference type="EMBL" id="MYFO01000010">
    <property type="protein sequence ID" value="TFE88210.1"/>
    <property type="molecule type" value="Genomic_DNA"/>
</dbReference>
<evidence type="ECO:0000256" key="3">
    <source>
        <dbReference type="SAM" id="Phobius"/>
    </source>
</evidence>
<keyword evidence="6" id="KW-1185">Reference proteome</keyword>
<evidence type="ECO:0000256" key="1">
    <source>
        <dbReference type="SAM" id="Coils"/>
    </source>
</evidence>
<name>A0A4Y8Q3N7_9BACL</name>
<keyword evidence="3" id="KW-1133">Transmembrane helix</keyword>
<dbReference type="Gene3D" id="3.90.1210.10">
    <property type="entry name" value="Antifreeze-like/N-acetylneuraminic acid synthase C-terminal domain"/>
    <property type="match status" value="1"/>
</dbReference>
<feature type="compositionally biased region" description="Low complexity" evidence="2">
    <location>
        <begin position="353"/>
        <end position="365"/>
    </location>
</feature>
<keyword evidence="3" id="KW-0472">Membrane</keyword>
<organism evidence="5 6">
    <name type="scientific">Paenibacillus athensensis</name>
    <dbReference type="NCBI Taxonomy" id="1967502"/>
    <lineage>
        <taxon>Bacteria</taxon>
        <taxon>Bacillati</taxon>
        <taxon>Bacillota</taxon>
        <taxon>Bacilli</taxon>
        <taxon>Bacillales</taxon>
        <taxon>Paenibacillaceae</taxon>
        <taxon>Paenibacillus</taxon>
    </lineage>
</organism>
<accession>A0A4Y8Q3N7</accession>
<feature type="coiled-coil region" evidence="1">
    <location>
        <begin position="31"/>
        <end position="65"/>
    </location>
</feature>
<evidence type="ECO:0000313" key="5">
    <source>
        <dbReference type="EMBL" id="TFE88210.1"/>
    </source>
</evidence>
<evidence type="ECO:0000259" key="4">
    <source>
        <dbReference type="SMART" id="SM00858"/>
    </source>
</evidence>
<dbReference type="AlphaFoldDB" id="A0A4Y8Q3N7"/>
<feature type="compositionally biased region" description="Basic and acidic residues" evidence="2">
    <location>
        <begin position="366"/>
        <end position="376"/>
    </location>
</feature>
<feature type="region of interest" description="Disordered" evidence="2">
    <location>
        <begin position="274"/>
        <end position="376"/>
    </location>
</feature>
<protein>
    <recommendedName>
        <fullName evidence="4">SAF domain-containing protein</fullName>
    </recommendedName>
</protein>
<dbReference type="Proteomes" id="UP000298246">
    <property type="component" value="Unassembled WGS sequence"/>
</dbReference>
<dbReference type="InterPro" id="IPR013974">
    <property type="entry name" value="SAF"/>
</dbReference>
<dbReference type="SMART" id="SM00858">
    <property type="entry name" value="SAF"/>
    <property type="match status" value="1"/>
</dbReference>
<sequence>MSWTYRHRKTLIMGAIAISVALLVAAALYMLMQHTDQQQKQQQMKEEYERRIQQLKKEEQQNSRNVWTTAKTIPAGVSLKADDLKAVPMPVSLVPPGVITDRESIIGKNAKIELASGMPLLSSLLYEGQPIPKDLRIQEFQVIQLPSNLKPNQYIDVRIGFPTGEDFVLLSKKKVQELSGTVVWLELNEMDILQTSSAIIDAYLQGARLYALPYIEPGLQEAAVVNYPANQKVLNLMAVDPNLLETAKIELARALRQTLDGNLKAVSDSEKLRVTSGSVTVQQQLQNERMTTRQGTAMSGAQPVGTPQSGESAVSTNGPQLSVSDAAGAAGAAATQSPKNQQTPPPAVSPSLPSGTPPATEAPPASEDKWENIFNQ</sequence>
<dbReference type="CDD" id="cd11614">
    <property type="entry name" value="SAF_CpaB_FlgA_like"/>
    <property type="match status" value="1"/>
</dbReference>